<evidence type="ECO:0000313" key="3">
    <source>
        <dbReference type="EMBL" id="KAK3938694.1"/>
    </source>
</evidence>
<keyword evidence="4" id="KW-1185">Reference proteome</keyword>
<name>A0AAN6N428_9PEZI</name>
<gene>
    <name evidence="3" type="ORF">QBC46DRAFT_355644</name>
</gene>
<evidence type="ECO:0000256" key="2">
    <source>
        <dbReference type="SAM" id="Phobius"/>
    </source>
</evidence>
<protein>
    <submittedName>
        <fullName evidence="3">Uncharacterized protein</fullName>
    </submittedName>
</protein>
<reference evidence="4" key="1">
    <citation type="journal article" date="2023" name="Mol. Phylogenet. Evol.">
        <title>Genome-scale phylogeny and comparative genomics of the fungal order Sordariales.</title>
        <authorList>
            <person name="Hensen N."/>
            <person name="Bonometti L."/>
            <person name="Westerberg I."/>
            <person name="Brannstrom I.O."/>
            <person name="Guillou S."/>
            <person name="Cros-Aarteil S."/>
            <person name="Calhoun S."/>
            <person name="Haridas S."/>
            <person name="Kuo A."/>
            <person name="Mondo S."/>
            <person name="Pangilinan J."/>
            <person name="Riley R."/>
            <person name="LaButti K."/>
            <person name="Andreopoulos B."/>
            <person name="Lipzen A."/>
            <person name="Chen C."/>
            <person name="Yan M."/>
            <person name="Daum C."/>
            <person name="Ng V."/>
            <person name="Clum A."/>
            <person name="Steindorff A."/>
            <person name="Ohm R.A."/>
            <person name="Martin F."/>
            <person name="Silar P."/>
            <person name="Natvig D.O."/>
            <person name="Lalanne C."/>
            <person name="Gautier V."/>
            <person name="Ament-Velasquez S.L."/>
            <person name="Kruys A."/>
            <person name="Hutchinson M.I."/>
            <person name="Powell A.J."/>
            <person name="Barry K."/>
            <person name="Miller A.N."/>
            <person name="Grigoriev I.V."/>
            <person name="Debuchy R."/>
            <person name="Gladieux P."/>
            <person name="Hiltunen Thoren M."/>
            <person name="Johannesson H."/>
        </authorList>
    </citation>
    <scope>NUCLEOTIDE SEQUENCE [LARGE SCALE GENOMIC DNA]</scope>
    <source>
        <strain evidence="4">CBS 340.73</strain>
    </source>
</reference>
<accession>A0AAN6N428</accession>
<organism evidence="3 4">
    <name type="scientific">Diplogelasinospora grovesii</name>
    <dbReference type="NCBI Taxonomy" id="303347"/>
    <lineage>
        <taxon>Eukaryota</taxon>
        <taxon>Fungi</taxon>
        <taxon>Dikarya</taxon>
        <taxon>Ascomycota</taxon>
        <taxon>Pezizomycotina</taxon>
        <taxon>Sordariomycetes</taxon>
        <taxon>Sordariomycetidae</taxon>
        <taxon>Sordariales</taxon>
        <taxon>Diplogelasinosporaceae</taxon>
        <taxon>Diplogelasinospora</taxon>
    </lineage>
</organism>
<proteinExistence type="predicted"/>
<comment type="caution">
    <text evidence="3">The sequence shown here is derived from an EMBL/GenBank/DDBJ whole genome shotgun (WGS) entry which is preliminary data.</text>
</comment>
<feature type="transmembrane region" description="Helical" evidence="2">
    <location>
        <begin position="20"/>
        <end position="38"/>
    </location>
</feature>
<dbReference type="EMBL" id="MU853824">
    <property type="protein sequence ID" value="KAK3938694.1"/>
    <property type="molecule type" value="Genomic_DNA"/>
</dbReference>
<keyword evidence="2" id="KW-1133">Transmembrane helix</keyword>
<sequence length="85" mass="9409">MYKKDAPDGTTSKLQFTPRTMAIVGAATLVVTYGMYLITGKPDETVKYGSKYDPRSADDQHKTPSNDANAAYTDRNKRGNPLTKY</sequence>
<feature type="region of interest" description="Disordered" evidence="1">
    <location>
        <begin position="44"/>
        <end position="85"/>
    </location>
</feature>
<evidence type="ECO:0000313" key="4">
    <source>
        <dbReference type="Proteomes" id="UP001303473"/>
    </source>
</evidence>
<dbReference type="Proteomes" id="UP001303473">
    <property type="component" value="Unassembled WGS sequence"/>
</dbReference>
<feature type="compositionally biased region" description="Basic and acidic residues" evidence="1">
    <location>
        <begin position="44"/>
        <end position="64"/>
    </location>
</feature>
<evidence type="ECO:0000256" key="1">
    <source>
        <dbReference type="SAM" id="MobiDB-lite"/>
    </source>
</evidence>
<keyword evidence="2" id="KW-0472">Membrane</keyword>
<dbReference type="AlphaFoldDB" id="A0AAN6N428"/>
<keyword evidence="2" id="KW-0812">Transmembrane</keyword>